<comment type="cofactor">
    <cofactor evidence="13">
        <name>Mg(2+)</name>
        <dbReference type="ChEBI" id="CHEBI:18420"/>
    </cofactor>
    <text evidence="13">Binds 2 Mg(2+) ion per subunit.</text>
</comment>
<dbReference type="InterPro" id="IPR036397">
    <property type="entry name" value="RNaseH_sf"/>
</dbReference>
<keyword evidence="3 13" id="KW-0540">Nuclease</keyword>
<dbReference type="STRING" id="80876.SAMN05421779_101483"/>
<protein>
    <recommendedName>
        <fullName evidence="13 14">Crossover junction endodeoxyribonuclease RuvC</fullName>
        <ecNumber evidence="13 14">3.1.21.10</ecNumber>
    </recommendedName>
    <alternativeName>
        <fullName evidence="13">Holliday junction nuclease RuvC</fullName>
    </alternativeName>
    <alternativeName>
        <fullName evidence="13">Holliday junction resolvase RuvC</fullName>
    </alternativeName>
</protein>
<evidence type="ECO:0000313" key="15">
    <source>
        <dbReference type="EMBL" id="SIS39331.1"/>
    </source>
</evidence>
<keyword evidence="16" id="KW-1185">Reference proteome</keyword>
<dbReference type="Proteomes" id="UP000185678">
    <property type="component" value="Unassembled WGS sequence"/>
</dbReference>
<sequence length="186" mass="19432">MVIRVLGLDPGLQHTGWGVIEVDGNRLRALADGAIHSTASLSLAERLMQIYRGLEAVIADYAPDEAAVEETFVNKNPTSTLRLGQARGVVMLAPAMAGLPVAEYQPTVIKKAVVGTGTASKDQVGMMIRTLLPGCLTTTPDAADALAVAICHAHHRASVRTVAAALARDGAMLSGKKTPRTKGTRG</sequence>
<dbReference type="GO" id="GO:0006310">
    <property type="term" value="P:DNA recombination"/>
    <property type="evidence" value="ECO:0007669"/>
    <property type="project" value="UniProtKB-UniRule"/>
</dbReference>
<dbReference type="NCBIfam" id="TIGR00228">
    <property type="entry name" value="ruvC"/>
    <property type="match status" value="1"/>
</dbReference>
<feature type="binding site" evidence="13">
    <location>
        <position position="9"/>
    </location>
    <ligand>
        <name>Mg(2+)</name>
        <dbReference type="ChEBI" id="CHEBI:18420"/>
        <label>1</label>
    </ligand>
</feature>
<dbReference type="AlphaFoldDB" id="A0A1N7IQR2"/>
<dbReference type="InterPro" id="IPR002176">
    <property type="entry name" value="X-over_junc_endoDNase_RuvC"/>
</dbReference>
<organism evidence="15 16">
    <name type="scientific">Insolitispirillum peregrinum</name>
    <dbReference type="NCBI Taxonomy" id="80876"/>
    <lineage>
        <taxon>Bacteria</taxon>
        <taxon>Pseudomonadati</taxon>
        <taxon>Pseudomonadota</taxon>
        <taxon>Alphaproteobacteria</taxon>
        <taxon>Rhodospirillales</taxon>
        <taxon>Novispirillaceae</taxon>
        <taxon>Insolitispirillum</taxon>
    </lineage>
</organism>
<dbReference type="GO" id="GO:0000287">
    <property type="term" value="F:magnesium ion binding"/>
    <property type="evidence" value="ECO:0007669"/>
    <property type="project" value="UniProtKB-UniRule"/>
</dbReference>
<dbReference type="PRINTS" id="PR00696">
    <property type="entry name" value="RSOLVASERUVC"/>
</dbReference>
<dbReference type="EC" id="3.1.21.10" evidence="13 14"/>
<evidence type="ECO:0000256" key="2">
    <source>
        <dbReference type="ARBA" id="ARBA00022490"/>
    </source>
</evidence>
<evidence type="ECO:0000256" key="3">
    <source>
        <dbReference type="ARBA" id="ARBA00022722"/>
    </source>
</evidence>
<evidence type="ECO:0000313" key="16">
    <source>
        <dbReference type="Proteomes" id="UP000185678"/>
    </source>
</evidence>
<comment type="catalytic activity">
    <reaction evidence="12 13">
        <text>Endonucleolytic cleavage at a junction such as a reciprocal single-stranded crossover between two homologous DNA duplexes (Holliday junction).</text>
        <dbReference type="EC" id="3.1.21.10"/>
    </reaction>
</comment>
<feature type="active site" evidence="13">
    <location>
        <position position="69"/>
    </location>
</feature>
<evidence type="ECO:0000256" key="10">
    <source>
        <dbReference type="ARBA" id="ARBA00023172"/>
    </source>
</evidence>
<accession>A0A1N7IQR2</accession>
<dbReference type="CDD" id="cd16962">
    <property type="entry name" value="RuvC"/>
    <property type="match status" value="1"/>
</dbReference>
<dbReference type="EMBL" id="FTOA01000001">
    <property type="protein sequence ID" value="SIS39331.1"/>
    <property type="molecule type" value="Genomic_DNA"/>
</dbReference>
<feature type="binding site" evidence="13">
    <location>
        <position position="141"/>
    </location>
    <ligand>
        <name>Mg(2+)</name>
        <dbReference type="ChEBI" id="CHEBI:18420"/>
        <label>1</label>
    </ligand>
</feature>
<keyword evidence="6 13" id="KW-0227">DNA damage</keyword>
<dbReference type="PANTHER" id="PTHR30194:SF3">
    <property type="entry name" value="CROSSOVER JUNCTION ENDODEOXYRIBONUCLEASE RUVC"/>
    <property type="match status" value="1"/>
</dbReference>
<keyword evidence="11 13" id="KW-0234">DNA repair</keyword>
<dbReference type="PROSITE" id="PS01321">
    <property type="entry name" value="RUVC"/>
    <property type="match status" value="1"/>
</dbReference>
<evidence type="ECO:0000256" key="11">
    <source>
        <dbReference type="ARBA" id="ARBA00023204"/>
    </source>
</evidence>
<dbReference type="PANTHER" id="PTHR30194">
    <property type="entry name" value="CROSSOVER JUNCTION ENDODEOXYRIBONUCLEASE RUVC"/>
    <property type="match status" value="1"/>
</dbReference>
<dbReference type="GO" id="GO:0048476">
    <property type="term" value="C:Holliday junction resolvase complex"/>
    <property type="evidence" value="ECO:0007669"/>
    <property type="project" value="UniProtKB-UniRule"/>
</dbReference>
<name>A0A1N7IQR2_9PROT</name>
<keyword evidence="8 13" id="KW-0460">Magnesium</keyword>
<evidence type="ECO:0000256" key="13">
    <source>
        <dbReference type="HAMAP-Rule" id="MF_00034"/>
    </source>
</evidence>
<feature type="active site" evidence="13">
    <location>
        <position position="9"/>
    </location>
</feature>
<keyword evidence="9 13" id="KW-0238">DNA-binding</keyword>
<comment type="subunit">
    <text evidence="13">Homodimer which binds Holliday junction (HJ) DNA. The HJ becomes 2-fold symmetrical on binding to RuvC with unstacked arms; it has a different conformation from HJ DNA in complex with RuvA. In the full resolvosome a probable DNA-RuvA(4)-RuvB(12)-RuvC(2) complex forms which resolves the HJ.</text>
</comment>
<dbReference type="InterPro" id="IPR020563">
    <property type="entry name" value="X-over_junc_endoDNase_Mg_BS"/>
</dbReference>
<keyword evidence="10 13" id="KW-0233">DNA recombination</keyword>
<dbReference type="Gene3D" id="3.30.420.10">
    <property type="entry name" value="Ribonuclease H-like superfamily/Ribonuclease H"/>
    <property type="match status" value="1"/>
</dbReference>
<dbReference type="GO" id="GO:0009432">
    <property type="term" value="P:SOS response"/>
    <property type="evidence" value="ECO:0007669"/>
    <property type="project" value="UniProtKB-ARBA"/>
</dbReference>
<keyword evidence="4 13" id="KW-0479">Metal-binding</keyword>
<evidence type="ECO:0000256" key="8">
    <source>
        <dbReference type="ARBA" id="ARBA00022842"/>
    </source>
</evidence>
<evidence type="ECO:0000256" key="14">
    <source>
        <dbReference type="NCBIfam" id="TIGR00228"/>
    </source>
</evidence>
<evidence type="ECO:0000256" key="9">
    <source>
        <dbReference type="ARBA" id="ARBA00023125"/>
    </source>
</evidence>
<keyword evidence="2 13" id="KW-0963">Cytoplasm</keyword>
<dbReference type="GO" id="GO:0003677">
    <property type="term" value="F:DNA binding"/>
    <property type="evidence" value="ECO:0007669"/>
    <property type="project" value="UniProtKB-KW"/>
</dbReference>
<evidence type="ECO:0000256" key="12">
    <source>
        <dbReference type="ARBA" id="ARBA00029354"/>
    </source>
</evidence>
<keyword evidence="7 13" id="KW-0378">Hydrolase</keyword>
<evidence type="ECO:0000256" key="6">
    <source>
        <dbReference type="ARBA" id="ARBA00022763"/>
    </source>
</evidence>
<reference evidence="15 16" key="1">
    <citation type="submission" date="2017-01" db="EMBL/GenBank/DDBJ databases">
        <authorList>
            <person name="Mah S.A."/>
            <person name="Swanson W.J."/>
            <person name="Moy G.W."/>
            <person name="Vacquier V.D."/>
        </authorList>
    </citation>
    <scope>NUCLEOTIDE SEQUENCE [LARGE SCALE GENOMIC DNA]</scope>
    <source>
        <strain evidence="15 16">DSM 11589</strain>
    </source>
</reference>
<keyword evidence="5 13" id="KW-0255">Endonuclease</keyword>
<dbReference type="SUPFAM" id="SSF53098">
    <property type="entry name" value="Ribonuclease H-like"/>
    <property type="match status" value="1"/>
</dbReference>
<dbReference type="GO" id="GO:0005737">
    <property type="term" value="C:cytoplasm"/>
    <property type="evidence" value="ECO:0007669"/>
    <property type="project" value="UniProtKB-SubCell"/>
</dbReference>
<dbReference type="InterPro" id="IPR012337">
    <property type="entry name" value="RNaseH-like_sf"/>
</dbReference>
<evidence type="ECO:0000256" key="4">
    <source>
        <dbReference type="ARBA" id="ARBA00022723"/>
    </source>
</evidence>
<feature type="binding site" evidence="13">
    <location>
        <position position="69"/>
    </location>
    <ligand>
        <name>Mg(2+)</name>
        <dbReference type="ChEBI" id="CHEBI:18420"/>
        <label>2</label>
    </ligand>
</feature>
<comment type="function">
    <text evidence="13">The RuvA-RuvB-RuvC complex processes Holliday junction (HJ) DNA during genetic recombination and DNA repair. Endonuclease that resolves HJ intermediates. Cleaves cruciform DNA by making single-stranded nicks across the HJ at symmetrical positions within the homologous arms, yielding a 5'-phosphate and a 3'-hydroxyl group; requires a central core of homology in the junction. The consensus cleavage sequence is 5'-(A/T)TT(C/G)-3'. Cleavage occurs on the 3'-side of the TT dinucleotide at the point of strand exchange. HJ branch migration catalyzed by RuvA-RuvB allows RuvC to scan DNA until it finds its consensus sequence, where it cleaves and resolves the cruciform DNA.</text>
</comment>
<gene>
    <name evidence="13" type="primary">ruvC</name>
    <name evidence="15" type="ORF">SAMN05421779_101483</name>
</gene>
<feature type="active site" evidence="13">
    <location>
        <position position="141"/>
    </location>
</feature>
<comment type="similarity">
    <text evidence="1 13">Belongs to the RuvC family.</text>
</comment>
<dbReference type="GO" id="GO:0008821">
    <property type="term" value="F:crossover junction DNA endonuclease activity"/>
    <property type="evidence" value="ECO:0007669"/>
    <property type="project" value="UniProtKB-UniRule"/>
</dbReference>
<dbReference type="FunFam" id="3.30.420.10:FF:000002">
    <property type="entry name" value="Crossover junction endodeoxyribonuclease RuvC"/>
    <property type="match status" value="1"/>
</dbReference>
<comment type="subcellular location">
    <subcellularLocation>
        <location evidence="13">Cytoplasm</location>
    </subcellularLocation>
</comment>
<evidence type="ECO:0000256" key="1">
    <source>
        <dbReference type="ARBA" id="ARBA00009518"/>
    </source>
</evidence>
<dbReference type="Pfam" id="PF02075">
    <property type="entry name" value="RuvC"/>
    <property type="match status" value="1"/>
</dbReference>
<dbReference type="GO" id="GO:0006281">
    <property type="term" value="P:DNA repair"/>
    <property type="evidence" value="ECO:0007669"/>
    <property type="project" value="UniProtKB-UniRule"/>
</dbReference>
<proteinExistence type="inferred from homology"/>
<dbReference type="HAMAP" id="MF_00034">
    <property type="entry name" value="RuvC"/>
    <property type="match status" value="1"/>
</dbReference>
<evidence type="ECO:0000256" key="5">
    <source>
        <dbReference type="ARBA" id="ARBA00022759"/>
    </source>
</evidence>
<evidence type="ECO:0000256" key="7">
    <source>
        <dbReference type="ARBA" id="ARBA00022801"/>
    </source>
</evidence>